<name>A0A397IH00_9GLOM</name>
<reference evidence="4 5" key="1">
    <citation type="submission" date="2018-08" db="EMBL/GenBank/DDBJ databases">
        <title>Genome and evolution of the arbuscular mycorrhizal fungus Diversispora epigaea (formerly Glomus versiforme) and its bacterial endosymbionts.</title>
        <authorList>
            <person name="Sun X."/>
            <person name="Fei Z."/>
            <person name="Harrison M."/>
        </authorList>
    </citation>
    <scope>NUCLEOTIDE SEQUENCE [LARGE SCALE GENOMIC DNA]</scope>
    <source>
        <strain evidence="4 5">IT104</strain>
    </source>
</reference>
<keyword evidence="5" id="KW-1185">Reference proteome</keyword>
<feature type="region of interest" description="Disordered" evidence="2">
    <location>
        <begin position="1"/>
        <end position="75"/>
    </location>
</feature>
<dbReference type="EMBL" id="PQFF01000216">
    <property type="protein sequence ID" value="RHZ73056.1"/>
    <property type="molecule type" value="Genomic_DNA"/>
</dbReference>
<dbReference type="GO" id="GO:0003676">
    <property type="term" value="F:nucleic acid binding"/>
    <property type="evidence" value="ECO:0007669"/>
    <property type="project" value="InterPro"/>
</dbReference>
<dbReference type="InterPro" id="IPR001878">
    <property type="entry name" value="Znf_CCHC"/>
</dbReference>
<feature type="compositionally biased region" description="Polar residues" evidence="2">
    <location>
        <begin position="56"/>
        <end position="75"/>
    </location>
</feature>
<feature type="compositionally biased region" description="Acidic residues" evidence="2">
    <location>
        <begin position="23"/>
        <end position="33"/>
    </location>
</feature>
<dbReference type="AlphaFoldDB" id="A0A397IH00"/>
<keyword evidence="1" id="KW-0479">Metal-binding</keyword>
<feature type="domain" description="CCHC-type" evidence="3">
    <location>
        <begin position="131"/>
        <end position="147"/>
    </location>
</feature>
<dbReference type="OrthoDB" id="2340788at2759"/>
<keyword evidence="1" id="KW-0863">Zinc-finger</keyword>
<protein>
    <recommendedName>
        <fullName evidence="3">CCHC-type domain-containing protein</fullName>
    </recommendedName>
</protein>
<organism evidence="4 5">
    <name type="scientific">Diversispora epigaea</name>
    <dbReference type="NCBI Taxonomy" id="1348612"/>
    <lineage>
        <taxon>Eukaryota</taxon>
        <taxon>Fungi</taxon>
        <taxon>Fungi incertae sedis</taxon>
        <taxon>Mucoromycota</taxon>
        <taxon>Glomeromycotina</taxon>
        <taxon>Glomeromycetes</taxon>
        <taxon>Diversisporales</taxon>
        <taxon>Diversisporaceae</taxon>
        <taxon>Diversispora</taxon>
    </lineage>
</organism>
<evidence type="ECO:0000256" key="2">
    <source>
        <dbReference type="SAM" id="MobiDB-lite"/>
    </source>
</evidence>
<dbReference type="InterPro" id="IPR036875">
    <property type="entry name" value="Znf_CCHC_sf"/>
</dbReference>
<comment type="caution">
    <text evidence="4">The sequence shown here is derived from an EMBL/GenBank/DDBJ whole genome shotgun (WGS) entry which is preliminary data.</text>
</comment>
<evidence type="ECO:0000256" key="1">
    <source>
        <dbReference type="PROSITE-ProRule" id="PRU00047"/>
    </source>
</evidence>
<proteinExistence type="predicted"/>
<dbReference type="SUPFAM" id="SSF57756">
    <property type="entry name" value="Retrovirus zinc finger-like domains"/>
    <property type="match status" value="1"/>
</dbReference>
<evidence type="ECO:0000313" key="5">
    <source>
        <dbReference type="Proteomes" id="UP000266861"/>
    </source>
</evidence>
<gene>
    <name evidence="4" type="ORF">Glove_233g43</name>
</gene>
<accession>A0A397IH00</accession>
<dbReference type="Proteomes" id="UP000266861">
    <property type="component" value="Unassembled WGS sequence"/>
</dbReference>
<evidence type="ECO:0000313" key="4">
    <source>
        <dbReference type="EMBL" id="RHZ73056.1"/>
    </source>
</evidence>
<dbReference type="GO" id="GO:0008270">
    <property type="term" value="F:zinc ion binding"/>
    <property type="evidence" value="ECO:0007669"/>
    <property type="project" value="UniProtKB-KW"/>
</dbReference>
<keyword evidence="1" id="KW-0862">Zinc</keyword>
<dbReference type="PROSITE" id="PS50158">
    <property type="entry name" value="ZF_CCHC"/>
    <property type="match status" value="1"/>
</dbReference>
<evidence type="ECO:0000259" key="3">
    <source>
        <dbReference type="PROSITE" id="PS50158"/>
    </source>
</evidence>
<sequence>MPETNGNVNNRWINNIFTTPSKDEDEDEDDEDIPAICSKKNNNNNNSINDPIDSGLTDTSDNKLNSSNVKFSGPQRNSLRANAISNFSTNNTNKNAVCGSRSNSSSWSISNINTNIKTTNNHRFVGFLPSRCFACGRIGHYVNTCPNKRFYITTRVAGCK</sequence>
<feature type="compositionally biased region" description="Low complexity" evidence="2">
    <location>
        <begin position="1"/>
        <end position="15"/>
    </location>
</feature>